<reference evidence="4" key="1">
    <citation type="submission" date="2017-02" db="UniProtKB">
        <authorList>
            <consortium name="WormBaseParasite"/>
        </authorList>
    </citation>
    <scope>IDENTIFICATION</scope>
</reference>
<dbReference type="AlphaFoldDB" id="A0A0R3WFF0"/>
<protein>
    <submittedName>
        <fullName evidence="4">DUF5523 domain-containing protein</fullName>
    </submittedName>
</protein>
<proteinExistence type="predicted"/>
<accession>A0A0R3WFF0</accession>
<dbReference type="PANTHER" id="PTHR28467:SF1">
    <property type="entry name" value="PAXIP1-ASSOCIATED GLUTAMATE-RICH PROTEIN 1"/>
    <property type="match status" value="1"/>
</dbReference>
<dbReference type="Pfam" id="PF15364">
    <property type="entry name" value="PAXIP1_C"/>
    <property type="match status" value="1"/>
</dbReference>
<dbReference type="GO" id="GO:0044666">
    <property type="term" value="C:MLL3/4 complex"/>
    <property type="evidence" value="ECO:0007669"/>
    <property type="project" value="TreeGrafter"/>
</dbReference>
<keyword evidence="3" id="KW-1185">Reference proteome</keyword>
<organism evidence="4">
    <name type="scientific">Taenia asiatica</name>
    <name type="common">Asian tapeworm</name>
    <dbReference type="NCBI Taxonomy" id="60517"/>
    <lineage>
        <taxon>Eukaryota</taxon>
        <taxon>Metazoa</taxon>
        <taxon>Spiralia</taxon>
        <taxon>Lophotrochozoa</taxon>
        <taxon>Platyhelminthes</taxon>
        <taxon>Cestoda</taxon>
        <taxon>Eucestoda</taxon>
        <taxon>Cyclophyllidea</taxon>
        <taxon>Taeniidae</taxon>
        <taxon>Taenia</taxon>
    </lineage>
</organism>
<dbReference type="Proteomes" id="UP000282613">
    <property type="component" value="Unassembled WGS sequence"/>
</dbReference>
<sequence length="411" mass="45658">MEEGASITISDPNSEFVAKYPNGLTLDDLLPFYEDVAQNKPIQLEWKFPGRIKRPSPQDLEAKKDEVFVSGDQQEKKTDGTETSESQQQQLNFAEFDFDTETSAAADTAALVAAQRRPLGGSARPVRERRVARLDKILQEDMVRRRLEMEQLRQLQQQHQSEVQQAQSTETTSVTEKGEKEQSSAAETETKVSQPPPPSQESRSMETNEGSAASTDLPAQFDEMGIASEKCTALPECRSQHVPLYYLLRSRLAFLRRATNCEILEGDEIQDDRGEHNVCFSGGAHRRYDWDPHILFIPWHKHWNEPTHRIDIDEEQAGLEKFGMALDSISSVVREIAGFLLVMKESEVEPGAEAVATVLLAPTVAVDQGPLAATIDADAIGSEGMGAEVAVVLPARTVRDPAQDRVHLAHT</sequence>
<dbReference type="GO" id="GO:0033148">
    <property type="term" value="P:positive regulation of intracellular estrogen receptor signaling pathway"/>
    <property type="evidence" value="ECO:0007669"/>
    <property type="project" value="TreeGrafter"/>
</dbReference>
<dbReference type="EMBL" id="UYRS01019271">
    <property type="protein sequence ID" value="VDK44263.1"/>
    <property type="molecule type" value="Genomic_DNA"/>
</dbReference>
<feature type="compositionally biased region" description="Basic and acidic residues" evidence="1">
    <location>
        <begin position="60"/>
        <end position="80"/>
    </location>
</feature>
<dbReference type="PANTHER" id="PTHR28467">
    <property type="entry name" value="PAXIP1-ASSOCIATED GLUTAMATE-RICH PROTEIN 1"/>
    <property type="match status" value="1"/>
</dbReference>
<feature type="region of interest" description="Disordered" evidence="1">
    <location>
        <begin position="48"/>
        <end position="90"/>
    </location>
</feature>
<feature type="compositionally biased region" description="Low complexity" evidence="1">
    <location>
        <begin position="158"/>
        <end position="167"/>
    </location>
</feature>
<dbReference type="GO" id="GO:0030331">
    <property type="term" value="F:nuclear estrogen receptor binding"/>
    <property type="evidence" value="ECO:0007669"/>
    <property type="project" value="TreeGrafter"/>
</dbReference>
<dbReference type="GO" id="GO:1902808">
    <property type="term" value="P:positive regulation of cell cycle G1/S phase transition"/>
    <property type="evidence" value="ECO:0007669"/>
    <property type="project" value="TreeGrafter"/>
</dbReference>
<evidence type="ECO:0000313" key="3">
    <source>
        <dbReference type="Proteomes" id="UP000282613"/>
    </source>
</evidence>
<evidence type="ECO:0000313" key="4">
    <source>
        <dbReference type="WBParaSite" id="TASK_0000959301-mRNA-1"/>
    </source>
</evidence>
<evidence type="ECO:0000313" key="2">
    <source>
        <dbReference type="EMBL" id="VDK44263.1"/>
    </source>
</evidence>
<name>A0A0R3WFF0_TAEAS</name>
<dbReference type="OrthoDB" id="10067843at2759"/>
<dbReference type="WBParaSite" id="TASK_0000959301-mRNA-1">
    <property type="protein sequence ID" value="TASK_0000959301-mRNA-1"/>
    <property type="gene ID" value="TASK_0000959301"/>
</dbReference>
<feature type="region of interest" description="Disordered" evidence="1">
    <location>
        <begin position="158"/>
        <end position="213"/>
    </location>
</feature>
<feature type="compositionally biased region" description="Polar residues" evidence="1">
    <location>
        <begin position="81"/>
        <end position="90"/>
    </location>
</feature>
<gene>
    <name evidence="2" type="ORF">TASK_LOCUS9594</name>
</gene>
<evidence type="ECO:0000256" key="1">
    <source>
        <dbReference type="SAM" id="MobiDB-lite"/>
    </source>
</evidence>
<reference evidence="2 3" key="2">
    <citation type="submission" date="2018-11" db="EMBL/GenBank/DDBJ databases">
        <authorList>
            <consortium name="Pathogen Informatics"/>
        </authorList>
    </citation>
    <scope>NUCLEOTIDE SEQUENCE [LARGE SCALE GENOMIC DNA]</scope>
</reference>
<dbReference type="InterPro" id="IPR028213">
    <property type="entry name" value="PA1"/>
</dbReference>